<accession>A0A4S9F8Z8</accession>
<dbReference type="Gene3D" id="3.80.10.10">
    <property type="entry name" value="Ribonuclease Inhibitor"/>
    <property type="match status" value="1"/>
</dbReference>
<dbReference type="InterPro" id="IPR032675">
    <property type="entry name" value="LRR_dom_sf"/>
</dbReference>
<evidence type="ECO:0000256" key="1">
    <source>
        <dbReference type="SAM" id="MobiDB-lite"/>
    </source>
</evidence>
<evidence type="ECO:0000313" key="2">
    <source>
        <dbReference type="EMBL" id="THX44171.1"/>
    </source>
</evidence>
<gene>
    <name evidence="2" type="ORF">D6D10_00561</name>
</gene>
<evidence type="ECO:0000313" key="3">
    <source>
        <dbReference type="Proteomes" id="UP000308953"/>
    </source>
</evidence>
<dbReference type="AlphaFoldDB" id="A0A4S9F8Z8"/>
<reference evidence="2 3" key="1">
    <citation type="submission" date="2018-10" db="EMBL/GenBank/DDBJ databases">
        <title>Fifty Aureobasidium pullulans genomes reveal a recombining polyextremotolerant generalist.</title>
        <authorList>
            <person name="Gostincar C."/>
            <person name="Turk M."/>
            <person name="Zajc J."/>
            <person name="Gunde-Cimerman N."/>
        </authorList>
    </citation>
    <scope>NUCLEOTIDE SEQUENCE [LARGE SCALE GENOMIC DNA]</scope>
    <source>
        <strain evidence="2 3">EXF-9785</strain>
    </source>
</reference>
<sequence>MATADTDRVANETIERLAQCLKLSERASFKSACQSRDTRTLDITAQQFFSTWTTSLIGDDLQRLKELAVQPYIGNHVKTLCVEDDTRKYDPWNVSEPPAPGSTNLWPRNDLGIVNLALPGLKVLRNVLLEHKLKPTIIKIQDYSISDANSLVFPGALSHHRTGAIQTVTAIARNILEDTNLTIISLILDKKNVDLSPDSWVFLPRDEPVAISNPDVREMILELSLQDKGKSLDFSELRTVRLSYIVDPWWLERIFSQAVMLEELELVSSNALDTVVPTTCAISQLKKLNLSHLSVRAETILRLIATCKNQLVTISFRCITLTNESTWSLLLSALGNECRNLTSFHITVPREEKNTSTSGKAISFFGMMKDAVAEQEGERLKIEERGSAKNRRWAMSALQSEEFDTPPTQSIDQTFVWLRQDLVIAVLDQIANHGRIDKTDLIHALNTMPSLITISRDTAPSDAAPVPTTYPVVAIAPSNVSSLNHHDAQSLALAKHHDTARTGVTAAPDCQGYSSQRSTTSSTNNFCAASTIQEQYQSVHGASDQATSLSKDLEDAPVDQGHQSKTLITISSEPLQDKIRKLTKIDHGTTHGKGVGPRDKPMPATNLRKNSRVTSNNYIKFTNAPSLEEVQNAHAICITCWLLDLECNHKSPCSCCKAAKFRQCYYIRCPSNGCKLSNKCPAYHTTKETSIATFNSLHLLALVKIPCSQLRPESLKALRATLDTQNVQWLFGQIREKLKSPPPGVQIDEDYIKTLVVGVLPAQSITQESLDKDARFIMNFVDETRIGPFYELWMREEKIQKRSDKFASLGSSA</sequence>
<dbReference type="SUPFAM" id="SSF52047">
    <property type="entry name" value="RNI-like"/>
    <property type="match status" value="1"/>
</dbReference>
<feature type="region of interest" description="Disordered" evidence="1">
    <location>
        <begin position="587"/>
        <end position="608"/>
    </location>
</feature>
<protein>
    <submittedName>
        <fullName evidence="2">Uncharacterized protein</fullName>
    </submittedName>
</protein>
<name>A0A4S9F8Z8_AURPU</name>
<feature type="compositionally biased region" description="Polar residues" evidence="1">
    <location>
        <begin position="538"/>
        <end position="550"/>
    </location>
</feature>
<dbReference type="Proteomes" id="UP000308953">
    <property type="component" value="Unassembled WGS sequence"/>
</dbReference>
<comment type="caution">
    <text evidence="2">The sequence shown here is derived from an EMBL/GenBank/DDBJ whole genome shotgun (WGS) entry which is preliminary data.</text>
</comment>
<organism evidence="2 3">
    <name type="scientific">Aureobasidium pullulans</name>
    <name type="common">Black yeast</name>
    <name type="synonym">Pullularia pullulans</name>
    <dbReference type="NCBI Taxonomy" id="5580"/>
    <lineage>
        <taxon>Eukaryota</taxon>
        <taxon>Fungi</taxon>
        <taxon>Dikarya</taxon>
        <taxon>Ascomycota</taxon>
        <taxon>Pezizomycotina</taxon>
        <taxon>Dothideomycetes</taxon>
        <taxon>Dothideomycetidae</taxon>
        <taxon>Dothideales</taxon>
        <taxon>Saccotheciaceae</taxon>
        <taxon>Aureobasidium</taxon>
    </lineage>
</organism>
<proteinExistence type="predicted"/>
<dbReference type="EMBL" id="QZAV01000005">
    <property type="protein sequence ID" value="THX44171.1"/>
    <property type="molecule type" value="Genomic_DNA"/>
</dbReference>
<feature type="region of interest" description="Disordered" evidence="1">
    <location>
        <begin position="538"/>
        <end position="565"/>
    </location>
</feature>